<keyword evidence="3" id="KW-1185">Reference proteome</keyword>
<gene>
    <name evidence="2" type="ORF">J057_10036</name>
</gene>
<name>N6W652_9GAMM</name>
<feature type="transmembrane region" description="Helical" evidence="1">
    <location>
        <begin position="377"/>
        <end position="399"/>
    </location>
</feature>
<dbReference type="PANTHER" id="PTHR30199:SF0">
    <property type="entry name" value="INNER MEMBRANE PROTEIN YDCO"/>
    <property type="match status" value="1"/>
</dbReference>
<dbReference type="STRING" id="626887.J057_10036"/>
<proteinExistence type="predicted"/>
<sequence>MCVIAHKYPKDDPVAIPDSIKDLSLSHVTAGFVAVLVGFSSSVVIILQAAESAGANAAQVSSWIWALGLGMGLTSAGLSLYFKEPVLTAWSTPGAALLVTSLSGFSLEQATAAFIFAALLTIVVGWTGWFERILKHLPQSLAAAMLAGILFQFGLDAFVALEGSFLLVGLMLVTYVISRQLLPRYAILLVLAVGMLVAGLQGRLHWDGLELAFAEPQFVWPDFSLPVLISVGVPLFIVTMTSQNVPGLAVLRANGFRTPLSPVLTVTGVATLLLAPFGGYAFNLAAITAAICMGEEAGEKKSARYLAAVCAGVVYILVGLFGATVVALFAAFPKAFVVALAGLALLGTIGNSLHAALDDTEGREAALITFLVTVSGVTLWGVGAAFWGLVAGLLVRLVMNLGLQKTAIKK</sequence>
<feature type="transmembrane region" description="Helical" evidence="1">
    <location>
        <begin position="223"/>
        <end position="242"/>
    </location>
</feature>
<reference evidence="2 3" key="1">
    <citation type="journal article" date="2013" name="Genome Announc.">
        <title>Genome Sequence of the Polycyclic Aromatic Hydrocarbon-Degrading Bacterium Strain Marinobacter nanhaiticus D15-8WT.</title>
        <authorList>
            <person name="Cui Z."/>
            <person name="Gao W."/>
            <person name="Li Q."/>
            <person name="Xu G."/>
            <person name="Zheng L."/>
        </authorList>
    </citation>
    <scope>NUCLEOTIDE SEQUENCE [LARGE SCALE GENOMIC DNA]</scope>
    <source>
        <strain evidence="2 3">D15-8W</strain>
    </source>
</reference>
<dbReference type="HOGENOM" id="CLU_041268_2_0_6"/>
<dbReference type="PANTHER" id="PTHR30199">
    <property type="entry name" value="MFS FAMILY TRANSPORTER, PREDICTED SUBSTRATE BENZOATE"/>
    <property type="match status" value="1"/>
</dbReference>
<feature type="transmembrane region" description="Helical" evidence="1">
    <location>
        <begin position="28"/>
        <end position="50"/>
    </location>
</feature>
<feature type="transmembrane region" description="Helical" evidence="1">
    <location>
        <begin position="62"/>
        <end position="81"/>
    </location>
</feature>
<dbReference type="AlphaFoldDB" id="N6W652"/>
<dbReference type="InterPro" id="IPR004711">
    <property type="entry name" value="Benzoate_Transporter"/>
</dbReference>
<organism evidence="2 3">
    <name type="scientific">Marinobacter nanhaiticus D15-8W</name>
    <dbReference type="NCBI Taxonomy" id="626887"/>
    <lineage>
        <taxon>Bacteria</taxon>
        <taxon>Pseudomonadati</taxon>
        <taxon>Pseudomonadota</taxon>
        <taxon>Gammaproteobacteria</taxon>
        <taxon>Pseudomonadales</taxon>
        <taxon>Marinobacteraceae</taxon>
        <taxon>Marinobacter</taxon>
    </lineage>
</organism>
<protein>
    <submittedName>
        <fullName evidence="2">Benzoate transporter BenE</fullName>
    </submittedName>
</protein>
<keyword evidence="1" id="KW-0812">Transmembrane</keyword>
<feature type="transmembrane region" description="Helical" evidence="1">
    <location>
        <begin position="263"/>
        <end position="291"/>
    </location>
</feature>
<dbReference type="GO" id="GO:0042925">
    <property type="term" value="F:benzoate transmembrane transporter activity"/>
    <property type="evidence" value="ECO:0007669"/>
    <property type="project" value="InterPro"/>
</dbReference>
<dbReference type="NCBIfam" id="TIGR00843">
    <property type="entry name" value="benE"/>
    <property type="match status" value="1"/>
</dbReference>
<evidence type="ECO:0000256" key="1">
    <source>
        <dbReference type="SAM" id="Phobius"/>
    </source>
</evidence>
<dbReference type="Proteomes" id="UP000013165">
    <property type="component" value="Unassembled WGS sequence"/>
</dbReference>
<feature type="transmembrane region" description="Helical" evidence="1">
    <location>
        <begin position="149"/>
        <end position="173"/>
    </location>
</feature>
<feature type="transmembrane region" description="Helical" evidence="1">
    <location>
        <begin position="87"/>
        <end position="105"/>
    </location>
</feature>
<dbReference type="GO" id="GO:0005886">
    <property type="term" value="C:plasma membrane"/>
    <property type="evidence" value="ECO:0007669"/>
    <property type="project" value="TreeGrafter"/>
</dbReference>
<feature type="transmembrane region" description="Helical" evidence="1">
    <location>
        <begin position="185"/>
        <end position="203"/>
    </location>
</feature>
<feature type="transmembrane region" description="Helical" evidence="1">
    <location>
        <begin position="303"/>
        <end position="329"/>
    </location>
</feature>
<keyword evidence="1" id="KW-1133">Transmembrane helix</keyword>
<accession>N6W652</accession>
<keyword evidence="1" id="KW-0472">Membrane</keyword>
<comment type="caution">
    <text evidence="2">The sequence shown here is derived from an EMBL/GenBank/DDBJ whole genome shotgun (WGS) entry which is preliminary data.</text>
</comment>
<dbReference type="OrthoDB" id="9792424at2"/>
<feature type="transmembrane region" description="Helical" evidence="1">
    <location>
        <begin position="336"/>
        <end position="357"/>
    </location>
</feature>
<dbReference type="Pfam" id="PF03594">
    <property type="entry name" value="BenE"/>
    <property type="match status" value="1"/>
</dbReference>
<evidence type="ECO:0000313" key="3">
    <source>
        <dbReference type="Proteomes" id="UP000013165"/>
    </source>
</evidence>
<dbReference type="EMBL" id="APLQ01000011">
    <property type="protein sequence ID" value="ENO15684.2"/>
    <property type="molecule type" value="Genomic_DNA"/>
</dbReference>
<dbReference type="PATRIC" id="fig|626887.3.peg.2015"/>
<evidence type="ECO:0000313" key="2">
    <source>
        <dbReference type="EMBL" id="ENO15684.2"/>
    </source>
</evidence>
<feature type="transmembrane region" description="Helical" evidence="1">
    <location>
        <begin position="112"/>
        <end position="129"/>
    </location>
</feature>
<dbReference type="eggNOG" id="COG3135">
    <property type="taxonomic scope" value="Bacteria"/>
</dbReference>